<organism evidence="1">
    <name type="scientific">uncultured Caudovirales phage</name>
    <dbReference type="NCBI Taxonomy" id="2100421"/>
    <lineage>
        <taxon>Viruses</taxon>
        <taxon>Duplodnaviria</taxon>
        <taxon>Heunggongvirae</taxon>
        <taxon>Uroviricota</taxon>
        <taxon>Caudoviricetes</taxon>
        <taxon>Peduoviridae</taxon>
        <taxon>Maltschvirus</taxon>
        <taxon>Maltschvirus maltsch</taxon>
    </lineage>
</organism>
<gene>
    <name evidence="1" type="ORF">UFOVP1184_12</name>
</gene>
<dbReference type="EMBL" id="LR797135">
    <property type="protein sequence ID" value="CAB4189282.1"/>
    <property type="molecule type" value="Genomic_DNA"/>
</dbReference>
<proteinExistence type="predicted"/>
<sequence length="88" mass="9377">MAIRSAVITVPVTPVLVAVGNAGGSRIYLHQDGTSNHAIYFGASTVTVNNGFLMHKGEHLDIYLPEGEKLYAVCNNTESIYVLQTGGI</sequence>
<protein>
    <submittedName>
        <fullName evidence="1">Uncharacterized protein</fullName>
    </submittedName>
</protein>
<reference evidence="1" key="1">
    <citation type="submission" date="2020-05" db="EMBL/GenBank/DDBJ databases">
        <authorList>
            <person name="Chiriac C."/>
            <person name="Salcher M."/>
            <person name="Ghai R."/>
            <person name="Kavagutti S V."/>
        </authorList>
    </citation>
    <scope>NUCLEOTIDE SEQUENCE</scope>
</reference>
<name>A0A6J5QZR7_9CAUD</name>
<evidence type="ECO:0000313" key="1">
    <source>
        <dbReference type="EMBL" id="CAB4189282.1"/>
    </source>
</evidence>
<accession>A0A6J5QZR7</accession>